<dbReference type="Proteomes" id="UP000324897">
    <property type="component" value="Chromosome 4"/>
</dbReference>
<protein>
    <recommendedName>
        <fullName evidence="1">F-box domain-containing protein</fullName>
    </recommendedName>
</protein>
<sequence length="346" mass="38645">MPPPQRAPPALMEELVEEILLRFPPDDPARLFRAAVVCKAWCRLISGSAFRRRFRKIHGTPPLLGLICRSASTYSNSDFRVAKTHFMANSTFRLPKTIISRWRAIDALHGRILFWDLDTVCSKSEFVAWSPNTSEVRRLPTIPCLRMCIWSAALLCATAGCDHLDCGHGATSVVLVGINLIEGLMSVYVYSSEKHIWSEPISIQDRTVRGFRGPSAIVGKTVYFLCVRDGSSKLLAYEVCKQELSFVSLPSVRHLDDYFFIALTTADEGNLGFVTMGNRLYAVCFAVCRVPFVGHSANNVFAECRHQNSRPNDGTRQTRLCRVRGALALGKPGICRVLHRGTRQTP</sequence>
<evidence type="ECO:0000313" key="3">
    <source>
        <dbReference type="Proteomes" id="UP000324897"/>
    </source>
</evidence>
<organism evidence="2 3">
    <name type="scientific">Eragrostis curvula</name>
    <name type="common">weeping love grass</name>
    <dbReference type="NCBI Taxonomy" id="38414"/>
    <lineage>
        <taxon>Eukaryota</taxon>
        <taxon>Viridiplantae</taxon>
        <taxon>Streptophyta</taxon>
        <taxon>Embryophyta</taxon>
        <taxon>Tracheophyta</taxon>
        <taxon>Spermatophyta</taxon>
        <taxon>Magnoliopsida</taxon>
        <taxon>Liliopsida</taxon>
        <taxon>Poales</taxon>
        <taxon>Poaceae</taxon>
        <taxon>PACMAD clade</taxon>
        <taxon>Chloridoideae</taxon>
        <taxon>Eragrostideae</taxon>
        <taxon>Eragrostidinae</taxon>
        <taxon>Eragrostis</taxon>
    </lineage>
</organism>
<name>A0A5J9VXF4_9POAL</name>
<dbReference type="PANTHER" id="PTHR32133">
    <property type="entry name" value="OS07G0120400 PROTEIN"/>
    <property type="match status" value="1"/>
</dbReference>
<dbReference type="PANTHER" id="PTHR32133:SF386">
    <property type="entry name" value="F-BOX DOMAIN-CONTAINING PROTEIN"/>
    <property type="match status" value="1"/>
</dbReference>
<proteinExistence type="predicted"/>
<evidence type="ECO:0000313" key="2">
    <source>
        <dbReference type="EMBL" id="TVU40383.1"/>
    </source>
</evidence>
<reference evidence="2 3" key="1">
    <citation type="journal article" date="2019" name="Sci. Rep.">
        <title>A high-quality genome of Eragrostis curvula grass provides insights into Poaceae evolution and supports new strategies to enhance forage quality.</title>
        <authorList>
            <person name="Carballo J."/>
            <person name="Santos B.A.C.M."/>
            <person name="Zappacosta D."/>
            <person name="Garbus I."/>
            <person name="Selva J.P."/>
            <person name="Gallo C.A."/>
            <person name="Diaz A."/>
            <person name="Albertini E."/>
            <person name="Caccamo M."/>
            <person name="Echenique V."/>
        </authorList>
    </citation>
    <scope>NUCLEOTIDE SEQUENCE [LARGE SCALE GENOMIC DNA]</scope>
    <source>
        <strain evidence="3">cv. Victoria</strain>
        <tissue evidence="2">Leaf</tissue>
    </source>
</reference>
<dbReference type="AlphaFoldDB" id="A0A5J9VXF4"/>
<dbReference type="InterPro" id="IPR001810">
    <property type="entry name" value="F-box_dom"/>
</dbReference>
<dbReference type="Pfam" id="PF00646">
    <property type="entry name" value="F-box"/>
    <property type="match status" value="1"/>
</dbReference>
<accession>A0A5J9VXF4</accession>
<feature type="non-terminal residue" evidence="2">
    <location>
        <position position="1"/>
    </location>
</feature>
<evidence type="ECO:0000259" key="1">
    <source>
        <dbReference type="Pfam" id="PF00646"/>
    </source>
</evidence>
<dbReference type="SUPFAM" id="SSF81383">
    <property type="entry name" value="F-box domain"/>
    <property type="match status" value="1"/>
</dbReference>
<feature type="domain" description="F-box" evidence="1">
    <location>
        <begin position="13"/>
        <end position="51"/>
    </location>
</feature>
<keyword evidence="3" id="KW-1185">Reference proteome</keyword>
<dbReference type="EMBL" id="RWGY01000007">
    <property type="protein sequence ID" value="TVU40383.1"/>
    <property type="molecule type" value="Genomic_DNA"/>
</dbReference>
<comment type="caution">
    <text evidence="2">The sequence shown here is derived from an EMBL/GenBank/DDBJ whole genome shotgun (WGS) entry which is preliminary data.</text>
</comment>
<gene>
    <name evidence="2" type="ORF">EJB05_13846</name>
</gene>
<dbReference type="Gramene" id="TVU40383">
    <property type="protein sequence ID" value="TVU40383"/>
    <property type="gene ID" value="EJB05_13846"/>
</dbReference>
<dbReference type="InterPro" id="IPR036047">
    <property type="entry name" value="F-box-like_dom_sf"/>
</dbReference>